<dbReference type="Proteomes" id="UP000492821">
    <property type="component" value="Unassembled WGS sequence"/>
</dbReference>
<organism evidence="1 2">
    <name type="scientific">Panagrellus redivivus</name>
    <name type="common">Microworm</name>
    <dbReference type="NCBI Taxonomy" id="6233"/>
    <lineage>
        <taxon>Eukaryota</taxon>
        <taxon>Metazoa</taxon>
        <taxon>Ecdysozoa</taxon>
        <taxon>Nematoda</taxon>
        <taxon>Chromadorea</taxon>
        <taxon>Rhabditida</taxon>
        <taxon>Tylenchina</taxon>
        <taxon>Panagrolaimomorpha</taxon>
        <taxon>Panagrolaimoidea</taxon>
        <taxon>Panagrolaimidae</taxon>
        <taxon>Panagrellus</taxon>
    </lineage>
</organism>
<evidence type="ECO:0000313" key="1">
    <source>
        <dbReference type="Proteomes" id="UP000492821"/>
    </source>
</evidence>
<dbReference type="SUPFAM" id="SSF54160">
    <property type="entry name" value="Chromo domain-like"/>
    <property type="match status" value="1"/>
</dbReference>
<evidence type="ECO:0000313" key="2">
    <source>
        <dbReference type="WBParaSite" id="Pan_g6686.t1"/>
    </source>
</evidence>
<dbReference type="Gene3D" id="2.40.50.40">
    <property type="match status" value="1"/>
</dbReference>
<dbReference type="InterPro" id="IPR016197">
    <property type="entry name" value="Chromo-like_dom_sf"/>
</dbReference>
<reference evidence="1" key="1">
    <citation type="journal article" date="2013" name="Genetics">
        <title>The draft genome and transcriptome of Panagrellus redivivus are shaped by the harsh demands of a free-living lifestyle.</title>
        <authorList>
            <person name="Srinivasan J."/>
            <person name="Dillman A.R."/>
            <person name="Macchietto M.G."/>
            <person name="Heikkinen L."/>
            <person name="Lakso M."/>
            <person name="Fracchia K.M."/>
            <person name="Antoshechkin I."/>
            <person name="Mortazavi A."/>
            <person name="Wong G."/>
            <person name="Sternberg P.W."/>
        </authorList>
    </citation>
    <scope>NUCLEOTIDE SEQUENCE [LARGE SCALE GENOMIC DNA]</scope>
    <source>
        <strain evidence="1">MT8872</strain>
    </source>
</reference>
<keyword evidence="1" id="KW-1185">Reference proteome</keyword>
<accession>A0A7E4W6I7</accession>
<protein>
    <submittedName>
        <fullName evidence="2">Chromo domain-containing protein</fullName>
    </submittedName>
</protein>
<dbReference type="AlphaFoldDB" id="A0A7E4W6I7"/>
<sequence length="165" mass="19538">MPKHWSEAEIAQILKSRLCSEGIEYYIKWRTGERSTWELRESFRTVHLFDAFDEAFRTAVANQLPLRKFEKKLVKERISRLKDGYIGKGSKHADNEISLSTPMYDLGYQPSEVVACVEVAGIRFALVAYRNDTRRDFVRFSEFQKRYPSLARTFIKERHLQHVFR</sequence>
<proteinExistence type="predicted"/>
<reference evidence="2" key="2">
    <citation type="submission" date="2020-10" db="UniProtKB">
        <authorList>
            <consortium name="WormBaseParasite"/>
        </authorList>
    </citation>
    <scope>IDENTIFICATION</scope>
</reference>
<name>A0A7E4W6I7_PANRE</name>
<dbReference type="WBParaSite" id="Pan_g6686.t1">
    <property type="protein sequence ID" value="Pan_g6686.t1"/>
    <property type="gene ID" value="Pan_g6686"/>
</dbReference>